<accession>A0A453QXD3</accession>
<name>A0A453QXD3_AEGTS</name>
<feature type="chain" id="PRO_5019029764" evidence="1">
    <location>
        <begin position="28"/>
        <end position="62"/>
    </location>
</feature>
<feature type="signal peptide" evidence="1">
    <location>
        <begin position="1"/>
        <end position="27"/>
    </location>
</feature>
<keyword evidence="1" id="KW-0732">Signal</keyword>
<sequence length="62" mass="7266">MHSSNNSLQRLICLFVVRVWRMQTCRAFVSLLQKQSYKQLKLFLAFRPMSVCNTLPLFSVSV</sequence>
<reference evidence="3" key="2">
    <citation type="journal article" date="2017" name="Nat. Plants">
        <title>The Aegilops tauschii genome reveals multiple impacts of transposons.</title>
        <authorList>
            <person name="Zhao G."/>
            <person name="Zou C."/>
            <person name="Li K."/>
            <person name="Wang K."/>
            <person name="Li T."/>
            <person name="Gao L."/>
            <person name="Zhang X."/>
            <person name="Wang H."/>
            <person name="Yang Z."/>
            <person name="Liu X."/>
            <person name="Jiang W."/>
            <person name="Mao L."/>
            <person name="Kong X."/>
            <person name="Jiao Y."/>
            <person name="Jia J."/>
        </authorList>
    </citation>
    <scope>NUCLEOTIDE SEQUENCE [LARGE SCALE GENOMIC DNA]</scope>
    <source>
        <strain evidence="3">cv. AL8/78</strain>
    </source>
</reference>
<keyword evidence="3" id="KW-1185">Reference proteome</keyword>
<dbReference type="EnsemblPlants" id="AET7Gv20367200.37">
    <property type="protein sequence ID" value="AET7Gv20367200.37"/>
    <property type="gene ID" value="AET7Gv20367200"/>
</dbReference>
<dbReference type="AlphaFoldDB" id="A0A453QXD3"/>
<organism evidence="2 3">
    <name type="scientific">Aegilops tauschii subsp. strangulata</name>
    <name type="common">Goatgrass</name>
    <dbReference type="NCBI Taxonomy" id="200361"/>
    <lineage>
        <taxon>Eukaryota</taxon>
        <taxon>Viridiplantae</taxon>
        <taxon>Streptophyta</taxon>
        <taxon>Embryophyta</taxon>
        <taxon>Tracheophyta</taxon>
        <taxon>Spermatophyta</taxon>
        <taxon>Magnoliopsida</taxon>
        <taxon>Liliopsida</taxon>
        <taxon>Poales</taxon>
        <taxon>Poaceae</taxon>
        <taxon>BOP clade</taxon>
        <taxon>Pooideae</taxon>
        <taxon>Triticodae</taxon>
        <taxon>Triticeae</taxon>
        <taxon>Triticinae</taxon>
        <taxon>Aegilops</taxon>
    </lineage>
</organism>
<proteinExistence type="predicted"/>
<protein>
    <submittedName>
        <fullName evidence="2">Uncharacterized protein</fullName>
    </submittedName>
</protein>
<dbReference type="Gramene" id="AET7Gv20367200.37">
    <property type="protein sequence ID" value="AET7Gv20367200.37"/>
    <property type="gene ID" value="AET7Gv20367200"/>
</dbReference>
<reference evidence="3" key="1">
    <citation type="journal article" date="2014" name="Science">
        <title>Ancient hybridizations among the ancestral genomes of bread wheat.</title>
        <authorList>
            <consortium name="International Wheat Genome Sequencing Consortium,"/>
            <person name="Marcussen T."/>
            <person name="Sandve S.R."/>
            <person name="Heier L."/>
            <person name="Spannagl M."/>
            <person name="Pfeifer M."/>
            <person name="Jakobsen K.S."/>
            <person name="Wulff B.B."/>
            <person name="Steuernagel B."/>
            <person name="Mayer K.F."/>
            <person name="Olsen O.A."/>
        </authorList>
    </citation>
    <scope>NUCLEOTIDE SEQUENCE [LARGE SCALE GENOMIC DNA]</scope>
    <source>
        <strain evidence="3">cv. AL8/78</strain>
    </source>
</reference>
<reference evidence="2" key="3">
    <citation type="journal article" date="2017" name="Nature">
        <title>Genome sequence of the progenitor of the wheat D genome Aegilops tauschii.</title>
        <authorList>
            <person name="Luo M.C."/>
            <person name="Gu Y.Q."/>
            <person name="Puiu D."/>
            <person name="Wang H."/>
            <person name="Twardziok S.O."/>
            <person name="Deal K.R."/>
            <person name="Huo N."/>
            <person name="Zhu T."/>
            <person name="Wang L."/>
            <person name="Wang Y."/>
            <person name="McGuire P.E."/>
            <person name="Liu S."/>
            <person name="Long H."/>
            <person name="Ramasamy R.K."/>
            <person name="Rodriguez J.C."/>
            <person name="Van S.L."/>
            <person name="Yuan L."/>
            <person name="Wang Z."/>
            <person name="Xia Z."/>
            <person name="Xiao L."/>
            <person name="Anderson O.D."/>
            <person name="Ouyang S."/>
            <person name="Liang Y."/>
            <person name="Zimin A.V."/>
            <person name="Pertea G."/>
            <person name="Qi P."/>
            <person name="Bennetzen J.L."/>
            <person name="Dai X."/>
            <person name="Dawson M.W."/>
            <person name="Muller H.G."/>
            <person name="Kugler K."/>
            <person name="Rivarola-Duarte L."/>
            <person name="Spannagl M."/>
            <person name="Mayer K.F.X."/>
            <person name="Lu F.H."/>
            <person name="Bevan M.W."/>
            <person name="Leroy P."/>
            <person name="Li P."/>
            <person name="You F.M."/>
            <person name="Sun Q."/>
            <person name="Liu Z."/>
            <person name="Lyons E."/>
            <person name="Wicker T."/>
            <person name="Salzberg S.L."/>
            <person name="Devos K.M."/>
            <person name="Dvorak J."/>
        </authorList>
    </citation>
    <scope>NUCLEOTIDE SEQUENCE [LARGE SCALE GENOMIC DNA]</scope>
    <source>
        <strain evidence="2">cv. AL8/78</strain>
    </source>
</reference>
<dbReference type="Proteomes" id="UP000015105">
    <property type="component" value="Chromosome 7D"/>
</dbReference>
<evidence type="ECO:0000313" key="3">
    <source>
        <dbReference type="Proteomes" id="UP000015105"/>
    </source>
</evidence>
<reference evidence="2" key="4">
    <citation type="submission" date="2019-03" db="UniProtKB">
        <authorList>
            <consortium name="EnsemblPlants"/>
        </authorList>
    </citation>
    <scope>IDENTIFICATION</scope>
</reference>
<reference evidence="2" key="5">
    <citation type="journal article" date="2021" name="G3 (Bethesda)">
        <title>Aegilops tauschii genome assembly Aet v5.0 features greater sequence contiguity and improved annotation.</title>
        <authorList>
            <person name="Wang L."/>
            <person name="Zhu T."/>
            <person name="Rodriguez J.C."/>
            <person name="Deal K.R."/>
            <person name="Dubcovsky J."/>
            <person name="McGuire P.E."/>
            <person name="Lux T."/>
            <person name="Spannagl M."/>
            <person name="Mayer K.F.X."/>
            <person name="Baldrich P."/>
            <person name="Meyers B.C."/>
            <person name="Huo N."/>
            <person name="Gu Y.Q."/>
            <person name="Zhou H."/>
            <person name="Devos K.M."/>
            <person name="Bennetzen J.L."/>
            <person name="Unver T."/>
            <person name="Budak H."/>
            <person name="Gulick P.J."/>
            <person name="Galiba G."/>
            <person name="Kalapos B."/>
            <person name="Nelson D.R."/>
            <person name="Li P."/>
            <person name="You F.M."/>
            <person name="Luo M.C."/>
            <person name="Dvorak J."/>
        </authorList>
    </citation>
    <scope>NUCLEOTIDE SEQUENCE [LARGE SCALE GENOMIC DNA]</scope>
    <source>
        <strain evidence="2">cv. AL8/78</strain>
    </source>
</reference>
<evidence type="ECO:0000313" key="2">
    <source>
        <dbReference type="EnsemblPlants" id="AET7Gv20367200.37"/>
    </source>
</evidence>
<evidence type="ECO:0000256" key="1">
    <source>
        <dbReference type="SAM" id="SignalP"/>
    </source>
</evidence>